<proteinExistence type="predicted"/>
<dbReference type="EMBL" id="CP036298">
    <property type="protein sequence ID" value="QDV23481.1"/>
    <property type="molecule type" value="Genomic_DNA"/>
</dbReference>
<keyword evidence="2" id="KW-0328">Glycosyltransferase</keyword>
<accession>A0A518G4F7</accession>
<dbReference type="GO" id="GO:0016757">
    <property type="term" value="F:glycosyltransferase activity"/>
    <property type="evidence" value="ECO:0007669"/>
    <property type="project" value="UniProtKB-KW"/>
</dbReference>
<dbReference type="Pfam" id="PF00534">
    <property type="entry name" value="Glycos_transf_1"/>
    <property type="match status" value="1"/>
</dbReference>
<dbReference type="AlphaFoldDB" id="A0A518G4F7"/>
<reference evidence="2 3" key="1">
    <citation type="submission" date="2019-02" db="EMBL/GenBank/DDBJ databases">
        <title>Deep-cultivation of Planctomycetes and their phenomic and genomic characterization uncovers novel biology.</title>
        <authorList>
            <person name="Wiegand S."/>
            <person name="Jogler M."/>
            <person name="Boedeker C."/>
            <person name="Pinto D."/>
            <person name="Vollmers J."/>
            <person name="Rivas-Marin E."/>
            <person name="Kohn T."/>
            <person name="Peeters S.H."/>
            <person name="Heuer A."/>
            <person name="Rast P."/>
            <person name="Oberbeckmann S."/>
            <person name="Bunk B."/>
            <person name="Jeske O."/>
            <person name="Meyerdierks A."/>
            <person name="Storesund J.E."/>
            <person name="Kallscheuer N."/>
            <person name="Luecker S."/>
            <person name="Lage O.M."/>
            <person name="Pohl T."/>
            <person name="Merkel B.J."/>
            <person name="Hornburger P."/>
            <person name="Mueller R.-W."/>
            <person name="Bruemmer F."/>
            <person name="Labrenz M."/>
            <person name="Spormann A.M."/>
            <person name="Op den Camp H."/>
            <person name="Overmann J."/>
            <person name="Amann R."/>
            <person name="Jetten M.S.M."/>
            <person name="Mascher T."/>
            <person name="Medema M.H."/>
            <person name="Devos D.P."/>
            <person name="Kaster A.-K."/>
            <person name="Ovreas L."/>
            <person name="Rohde M."/>
            <person name="Galperin M.Y."/>
            <person name="Jogler C."/>
        </authorList>
    </citation>
    <scope>NUCLEOTIDE SEQUENCE [LARGE SCALE GENOMIC DNA]</scope>
    <source>
        <strain evidence="2 3">Q31a</strain>
    </source>
</reference>
<dbReference type="Gene3D" id="3.40.50.2000">
    <property type="entry name" value="Glycogen Phosphorylase B"/>
    <property type="match status" value="1"/>
</dbReference>
<name>A0A518G4F7_9BACT</name>
<keyword evidence="3" id="KW-1185">Reference proteome</keyword>
<organism evidence="2 3">
    <name type="scientific">Aureliella helgolandensis</name>
    <dbReference type="NCBI Taxonomy" id="2527968"/>
    <lineage>
        <taxon>Bacteria</taxon>
        <taxon>Pseudomonadati</taxon>
        <taxon>Planctomycetota</taxon>
        <taxon>Planctomycetia</taxon>
        <taxon>Pirellulales</taxon>
        <taxon>Pirellulaceae</taxon>
        <taxon>Aureliella</taxon>
    </lineage>
</organism>
<dbReference type="RefSeq" id="WP_197356424.1">
    <property type="nucleotide sequence ID" value="NZ_CP036298.1"/>
</dbReference>
<keyword evidence="2" id="KW-0808">Transferase</keyword>
<evidence type="ECO:0000259" key="1">
    <source>
        <dbReference type="Pfam" id="PF00534"/>
    </source>
</evidence>
<dbReference type="PANTHER" id="PTHR46401">
    <property type="entry name" value="GLYCOSYLTRANSFERASE WBBK-RELATED"/>
    <property type="match status" value="1"/>
</dbReference>
<dbReference type="Proteomes" id="UP000318017">
    <property type="component" value="Chromosome"/>
</dbReference>
<evidence type="ECO:0000313" key="2">
    <source>
        <dbReference type="EMBL" id="QDV23481.1"/>
    </source>
</evidence>
<dbReference type="InterPro" id="IPR001296">
    <property type="entry name" value="Glyco_trans_1"/>
</dbReference>
<dbReference type="PANTHER" id="PTHR46401:SF9">
    <property type="entry name" value="MANNOSYLTRANSFERASE A"/>
    <property type="match status" value="1"/>
</dbReference>
<protein>
    <submittedName>
        <fullName evidence="2">GDP-mannose-dependent alpha-(1-6)-phosphatidylinositol monomannoside mannosyltransferase</fullName>
    </submittedName>
</protein>
<dbReference type="SUPFAM" id="SSF53756">
    <property type="entry name" value="UDP-Glycosyltransferase/glycogen phosphorylase"/>
    <property type="match status" value="1"/>
</dbReference>
<gene>
    <name evidence="2" type="primary">pimB_2</name>
    <name evidence="2" type="ORF">Q31a_17800</name>
</gene>
<sequence>MQIASNLDHKGLLREFPIPQTCLEQRYNVVCQKLALPVVNTPDRYNALVKDLKHSCASREQMFFVLHQLFLARLPTTSEIDQSVFRLSHETSDRIAAFFLNSKEFQSGRQRSTAFEPTPSKVLLVDVTDTLRLNYNSGIQRVVRSLTHQLALQSLSHRLIEFDTDRKIYRAVEETSAKRMTDWGTQNRADMNPFAKFASGCTKRFSKLAGRRLRKLTRKAQERVLSLRKQKPQIALGLETSSVPATTSALFVWENALLLPELQTERNYLDAILPFLVHARVHSTLIVFDMLPIRCPEYFTSSEGYVRYLSLFRWVDQISCISNAVEQHVRDYMRLVARSKPPATLDTHYLGGNFAPRRVATNPPAIESRANSADELPTVLCVGTIEVRKNHRRILQAMVAAQKNGSQFEGVFIGNAGWLSNDFLNELRCFQSRGFKLKLLRSVGEIELEEHYQKAAFTMYCSLEEGFGLPIVESVVRGVPCITSNRGSMKEVADQLGGCILVDPDSIEHMTESIQHLLTDRDALLKLSDEAKNASWTSWEEYAAGVYEYASSPPSKIPTIPANAA</sequence>
<evidence type="ECO:0000313" key="3">
    <source>
        <dbReference type="Proteomes" id="UP000318017"/>
    </source>
</evidence>
<dbReference type="KEGG" id="ahel:Q31a_17800"/>
<feature type="domain" description="Glycosyl transferase family 1" evidence="1">
    <location>
        <begin position="370"/>
        <end position="533"/>
    </location>
</feature>